<dbReference type="SMART" id="SM00450">
    <property type="entry name" value="RHOD"/>
    <property type="match status" value="1"/>
</dbReference>
<evidence type="ECO:0000259" key="2">
    <source>
        <dbReference type="PROSITE" id="PS50206"/>
    </source>
</evidence>
<dbReference type="GO" id="GO:0006749">
    <property type="term" value="P:glutathione metabolic process"/>
    <property type="evidence" value="ECO:0007669"/>
    <property type="project" value="InterPro"/>
</dbReference>
<name>A0A172UXC0_9MYCO</name>
<dbReference type="InterPro" id="IPR036873">
    <property type="entry name" value="Rhodanese-like_dom_sf"/>
</dbReference>
<dbReference type="InterPro" id="IPR044528">
    <property type="entry name" value="POD-like_MBL-fold"/>
</dbReference>
<dbReference type="SMART" id="SM00849">
    <property type="entry name" value="Lactamase_B"/>
    <property type="match status" value="1"/>
</dbReference>
<keyword evidence="1" id="KW-0479">Metal-binding</keyword>
<feature type="domain" description="Rhodanese" evidence="2">
    <location>
        <begin position="268"/>
        <end position="316"/>
    </location>
</feature>
<dbReference type="Gene3D" id="3.40.250.10">
    <property type="entry name" value="Rhodanese-like domain"/>
    <property type="match status" value="2"/>
</dbReference>
<keyword evidence="3" id="KW-0614">Plasmid</keyword>
<dbReference type="GO" id="GO:0046872">
    <property type="term" value="F:metal ion binding"/>
    <property type="evidence" value="ECO:0007669"/>
    <property type="project" value="UniProtKB-KW"/>
</dbReference>
<dbReference type="Proteomes" id="UP000077143">
    <property type="component" value="Plasmid pMYC1"/>
</dbReference>
<dbReference type="AlphaFoldDB" id="A0A172UXC0"/>
<dbReference type="GO" id="GO:0070813">
    <property type="term" value="P:hydrogen sulfide metabolic process"/>
    <property type="evidence" value="ECO:0007669"/>
    <property type="project" value="TreeGrafter"/>
</dbReference>
<dbReference type="GO" id="GO:0016740">
    <property type="term" value="F:transferase activity"/>
    <property type="evidence" value="ECO:0007669"/>
    <property type="project" value="UniProtKB-KW"/>
</dbReference>
<dbReference type="InterPro" id="IPR036866">
    <property type="entry name" value="RibonucZ/Hydroxyglut_hydro"/>
</dbReference>
<dbReference type="Pfam" id="PF00753">
    <property type="entry name" value="Lactamase_B"/>
    <property type="match status" value="1"/>
</dbReference>
<reference evidence="3 4" key="1">
    <citation type="submission" date="2016-05" db="EMBL/GenBank/DDBJ databases">
        <title>Complete genome sequence of a phthalic acid esters degrading Mycobacterium sp. YC-RL4.</title>
        <authorList>
            <person name="Ren L."/>
            <person name="Fan S."/>
            <person name="Ruth N."/>
            <person name="Jia Y."/>
            <person name="Wang J."/>
            <person name="Qiao C."/>
        </authorList>
    </citation>
    <scope>NUCLEOTIDE SEQUENCE [LARGE SCALE GENOMIC DNA]</scope>
    <source>
        <strain evidence="3 4">YC-RL4</strain>
        <plasmid evidence="4">pmyc1</plasmid>
    </source>
</reference>
<evidence type="ECO:0000256" key="1">
    <source>
        <dbReference type="ARBA" id="ARBA00022723"/>
    </source>
</evidence>
<dbReference type="Gene3D" id="3.60.15.10">
    <property type="entry name" value="Ribonuclease Z/Hydroxyacylglutathione hydrolase-like"/>
    <property type="match status" value="1"/>
</dbReference>
<dbReference type="EMBL" id="CP015597">
    <property type="protein sequence ID" value="ANE83494.1"/>
    <property type="molecule type" value="Genomic_DNA"/>
</dbReference>
<dbReference type="PROSITE" id="PS50206">
    <property type="entry name" value="RHODANESE_3"/>
    <property type="match status" value="2"/>
</dbReference>
<dbReference type="CDD" id="cd00158">
    <property type="entry name" value="RHOD"/>
    <property type="match status" value="1"/>
</dbReference>
<keyword evidence="4" id="KW-1185">Reference proteome</keyword>
<evidence type="ECO:0000313" key="4">
    <source>
        <dbReference type="Proteomes" id="UP000077143"/>
    </source>
</evidence>
<dbReference type="KEGG" id="madi:A7U43_28740"/>
<dbReference type="InterPro" id="IPR001279">
    <property type="entry name" value="Metallo-B-lactamas"/>
</dbReference>
<gene>
    <name evidence="3" type="ORF">A7U43_28740</name>
</gene>
<dbReference type="RefSeq" id="WP_060999569.1">
    <property type="nucleotide sequence ID" value="NZ_CP015597.1"/>
</dbReference>
<sequence>MRFIQYYLDCLSHASYLIGDETTGRAVVVDPQRDVAEYLADAQQHGLSIELVVETHFHADFVSGHLELADATGAAIAYSSVADTQFASTAVEDGDRYALGDVVLEFRHTPGHTPESMSVVVFEHADAVAPYGVLTGDTLFIGDVGRPDLLASAGFTDEQLAGMLYDSIQAKLLTLPDATRVFPAHGAGSACGKNLSTERSSTIGEQRRTNYALRTPDRDAFVQLVTEGQPPAPGYFSYDAALNGLHRELLAEAEPPAPMTYDEVHAATATGAVLLDGRGPEEFARGHLRGSINVGLDGRYAQFAGSVLRPDVDVVLIVEPGQEREAKNRLARIGFDRVIGHLADPDRAMIEHPGDVEVASRLTADAVARRITDGAGVQLVDVRNPGETSDGVIEGALTIPVGELPDRIGELDLTAPTVVYCAGGYRSSVAASVLRRYGATDVSDVLGGFGAWQETCAAESAAQ</sequence>
<geneLocation type="plasmid" evidence="4">
    <name>pmyc1</name>
</geneLocation>
<dbReference type="PANTHER" id="PTHR43084">
    <property type="entry name" value="PERSULFIDE DIOXYGENASE ETHE1"/>
    <property type="match status" value="1"/>
</dbReference>
<dbReference type="GO" id="GO:0050313">
    <property type="term" value="F:sulfur dioxygenase activity"/>
    <property type="evidence" value="ECO:0007669"/>
    <property type="project" value="InterPro"/>
</dbReference>
<dbReference type="InterPro" id="IPR051682">
    <property type="entry name" value="Mito_Persulfide_Diox"/>
</dbReference>
<evidence type="ECO:0000313" key="3">
    <source>
        <dbReference type="EMBL" id="ANE83494.1"/>
    </source>
</evidence>
<dbReference type="InterPro" id="IPR001763">
    <property type="entry name" value="Rhodanese-like_dom"/>
</dbReference>
<dbReference type="SUPFAM" id="SSF56281">
    <property type="entry name" value="Metallo-hydrolase/oxidoreductase"/>
    <property type="match status" value="1"/>
</dbReference>
<dbReference type="OrthoDB" id="3196337at2"/>
<dbReference type="CDD" id="cd07724">
    <property type="entry name" value="POD-like_MBL-fold"/>
    <property type="match status" value="1"/>
</dbReference>
<dbReference type="FunFam" id="3.60.15.10:FF:000030">
    <property type="entry name" value="Metallo-beta-lactamase family protein"/>
    <property type="match status" value="1"/>
</dbReference>
<dbReference type="Pfam" id="PF00581">
    <property type="entry name" value="Rhodanese"/>
    <property type="match status" value="2"/>
</dbReference>
<organism evidence="3 4">
    <name type="scientific">Mycobacterium adipatum</name>
    <dbReference type="NCBI Taxonomy" id="1682113"/>
    <lineage>
        <taxon>Bacteria</taxon>
        <taxon>Bacillati</taxon>
        <taxon>Actinomycetota</taxon>
        <taxon>Actinomycetes</taxon>
        <taxon>Mycobacteriales</taxon>
        <taxon>Mycobacteriaceae</taxon>
        <taxon>Mycobacterium</taxon>
    </lineage>
</organism>
<feature type="domain" description="Rhodanese" evidence="2">
    <location>
        <begin position="373"/>
        <end position="461"/>
    </location>
</feature>
<proteinExistence type="predicted"/>
<keyword evidence="3" id="KW-0808">Transferase</keyword>
<accession>A0A172UXC0</accession>
<dbReference type="SUPFAM" id="SSF52821">
    <property type="entry name" value="Rhodanese/Cell cycle control phosphatase"/>
    <property type="match status" value="2"/>
</dbReference>
<dbReference type="PANTHER" id="PTHR43084:SF1">
    <property type="entry name" value="PERSULFIDE DIOXYGENASE ETHE1, MITOCHONDRIAL"/>
    <property type="match status" value="1"/>
</dbReference>
<protein>
    <submittedName>
        <fullName evidence="3">Sulfurtransferase</fullName>
    </submittedName>
</protein>